<gene>
    <name evidence="9" type="ORF">EC835_102498</name>
</gene>
<dbReference type="Pfam" id="PF00254">
    <property type="entry name" value="FKBP_C"/>
    <property type="match status" value="1"/>
</dbReference>
<dbReference type="Gene3D" id="3.10.50.40">
    <property type="match status" value="1"/>
</dbReference>
<dbReference type="InterPro" id="IPR001179">
    <property type="entry name" value="PPIase_FKBP_dom"/>
</dbReference>
<evidence type="ECO:0000256" key="1">
    <source>
        <dbReference type="ARBA" id="ARBA00000971"/>
    </source>
</evidence>
<evidence type="ECO:0000256" key="3">
    <source>
        <dbReference type="ARBA" id="ARBA00023110"/>
    </source>
</evidence>
<feature type="coiled-coil region" evidence="5">
    <location>
        <begin position="760"/>
        <end position="851"/>
    </location>
</feature>
<protein>
    <recommendedName>
        <fullName evidence="2 4">peptidylprolyl isomerase</fullName>
        <ecNumber evidence="2 4">5.2.1.8</ecNumber>
    </recommendedName>
</protein>
<evidence type="ECO:0000256" key="2">
    <source>
        <dbReference type="ARBA" id="ARBA00013194"/>
    </source>
</evidence>
<keyword evidence="3 4" id="KW-0697">Rotamase</keyword>
<feature type="region of interest" description="Disordered" evidence="6">
    <location>
        <begin position="70"/>
        <end position="132"/>
    </location>
</feature>
<comment type="catalytic activity">
    <reaction evidence="1 4">
        <text>[protein]-peptidylproline (omega=180) = [protein]-peptidylproline (omega=0)</text>
        <dbReference type="Rhea" id="RHEA:16237"/>
        <dbReference type="Rhea" id="RHEA-COMP:10747"/>
        <dbReference type="Rhea" id="RHEA-COMP:10748"/>
        <dbReference type="ChEBI" id="CHEBI:83833"/>
        <dbReference type="ChEBI" id="CHEBI:83834"/>
        <dbReference type="EC" id="5.2.1.8"/>
    </reaction>
</comment>
<dbReference type="EC" id="5.2.1.8" evidence="2 4"/>
<keyword evidence="4" id="KW-0413">Isomerase</keyword>
<proteinExistence type="predicted"/>
<accession>A0A4R3NQ04</accession>
<feature type="signal peptide" evidence="7">
    <location>
        <begin position="1"/>
        <end position="24"/>
    </location>
</feature>
<dbReference type="SUPFAM" id="SSF54534">
    <property type="entry name" value="FKBP-like"/>
    <property type="match status" value="1"/>
</dbReference>
<evidence type="ECO:0000256" key="7">
    <source>
        <dbReference type="SAM" id="SignalP"/>
    </source>
</evidence>
<dbReference type="PROSITE" id="PS50059">
    <property type="entry name" value="FKBP_PPIASE"/>
    <property type="match status" value="1"/>
</dbReference>
<evidence type="ECO:0000313" key="9">
    <source>
        <dbReference type="EMBL" id="TCT37033.1"/>
    </source>
</evidence>
<dbReference type="Gene3D" id="1.10.287.1490">
    <property type="match status" value="1"/>
</dbReference>
<evidence type="ECO:0000259" key="8">
    <source>
        <dbReference type="PROSITE" id="PS50059"/>
    </source>
</evidence>
<organism evidence="9 10">
    <name type="scientific">Providencia alcalifaciens</name>
    <dbReference type="NCBI Taxonomy" id="126385"/>
    <lineage>
        <taxon>Bacteria</taxon>
        <taxon>Pseudomonadati</taxon>
        <taxon>Pseudomonadota</taxon>
        <taxon>Gammaproteobacteria</taxon>
        <taxon>Enterobacterales</taxon>
        <taxon>Morganellaceae</taxon>
        <taxon>Providencia</taxon>
    </lineage>
</organism>
<dbReference type="RefSeq" id="WP_243698971.1">
    <property type="nucleotide sequence ID" value="NZ_SMAS01000002.1"/>
</dbReference>
<feature type="domain" description="PPIase FKBP-type" evidence="8">
    <location>
        <begin position="974"/>
        <end position="1059"/>
    </location>
</feature>
<name>A0A4R3NQ04_9GAMM</name>
<evidence type="ECO:0000313" key="10">
    <source>
        <dbReference type="Proteomes" id="UP000295055"/>
    </source>
</evidence>
<reference evidence="9 10" key="1">
    <citation type="submission" date="2019-03" db="EMBL/GenBank/DDBJ databases">
        <title>Genomic analyses of the natural microbiome of Caenorhabditis elegans.</title>
        <authorList>
            <person name="Samuel B."/>
        </authorList>
    </citation>
    <scope>NUCLEOTIDE SEQUENCE [LARGE SCALE GENOMIC DNA]</scope>
    <source>
        <strain evidence="9 10">JUb102</strain>
    </source>
</reference>
<feature type="chain" id="PRO_5020221572" description="peptidylprolyl isomerase" evidence="7">
    <location>
        <begin position="25"/>
        <end position="1059"/>
    </location>
</feature>
<dbReference type="Proteomes" id="UP000295055">
    <property type="component" value="Unassembled WGS sequence"/>
</dbReference>
<evidence type="ECO:0000256" key="6">
    <source>
        <dbReference type="SAM" id="MobiDB-lite"/>
    </source>
</evidence>
<dbReference type="GO" id="GO:0003755">
    <property type="term" value="F:peptidyl-prolyl cis-trans isomerase activity"/>
    <property type="evidence" value="ECO:0007669"/>
    <property type="project" value="UniProtKB-KW"/>
</dbReference>
<sequence>MRLNLRLCVSLALFSTCFSTASYAERFNNVIDDFDTYLQSENEGQKPKPRPVEVPLSVKSQAQGYDVLSSLSPVPVPKENRQVTAGKAKNTKEKKVAQRSSNAVTSSQSQNTKASASTTIEPKTPVQVAEPAQVAGTEIKPAIDVCLLPSESQSYQPASSYLLQGNQWNPKYLAKDFAKYQVIIDPLGLYSSNFTKKAGTENSVNLAQLAKLIEQQQLKNLYRFGVAQGVGELISYNKLLTDGQLVTKLTNYNKDIAELNRIITEKQTTIAKLSDDIAASKLQIEQLQNVVKSVDNKVVIDGLNNELTKSQKVIAEKQANLDNLTKQNSQSLDTIKQLEKQLSDGVIEATNAKKQLADKDKQVTDAHQRIEQLTSEIAKLQSDAKQQLQSSGNTDEQLKSVSTNLVQQEALLKQREDELKQAQAQKNDVQLALKQQQDAVKLLEQQNQQLTAQMKQQLADKDKQVTDAHQRIEQLTSEITKLQSDAKQQLQSSGNTDEQLKSVSANLVQQQALLKQREDELKQAQAQKNDVQLALKQQQDAVKQLEQQNQQLADKVKQKSVVEAELATSKQLLAKASTDLQNVKQELENKAALMAQASDKQVKALSEQNQKLLTQLAEKSQQNDKIQATLVEQTAKLVQKNALDVELAEAKKQQVTQQNAHEKIAKQLADSQNQYAQLQAQLTSNEQSYADAKKQLAQANTEVQKLRAELEKQTELAGKDTDLQVKELTAELNKQISLLKGREEALTKLDQENKGIQDSLKAQLSDKQQLESQNTQLMSQAKEKEALIAKLEGDIANRNKQQADIEQKLLDANKQLNALKLDAEKFNAENLSKKDQELLQLKKQLDEKTAADNKSKLELASVQDSLKKAKDELASLKSFSTDEGLKAQIRDLNQRVTQLREENDALRTSKKSPTGKAPTIIQIPSADNTTIAKENEKRNQKILQDIKQQKYSKLDNYTYYKVLQKGTPITNVKDKKITLIMREQLTDGKVTVMHTEKNPMVLPYDQLPPPMNSFVEKVGVGGMVKIYIEPEGGYGPEGIPGEVPPNSMSIIDLKVIQAN</sequence>
<dbReference type="EMBL" id="SMAS01000002">
    <property type="protein sequence ID" value="TCT37033.1"/>
    <property type="molecule type" value="Genomic_DNA"/>
</dbReference>
<evidence type="ECO:0000256" key="5">
    <source>
        <dbReference type="SAM" id="Coils"/>
    </source>
</evidence>
<evidence type="ECO:0000256" key="4">
    <source>
        <dbReference type="PROSITE-ProRule" id="PRU00277"/>
    </source>
</evidence>
<feature type="coiled-coil region" evidence="5">
    <location>
        <begin position="661"/>
        <end position="716"/>
    </location>
</feature>
<keyword evidence="5" id="KW-0175">Coiled coil</keyword>
<keyword evidence="7" id="KW-0732">Signal</keyword>
<feature type="coiled-coil region" evidence="5">
    <location>
        <begin position="882"/>
        <end position="909"/>
    </location>
</feature>
<comment type="caution">
    <text evidence="9">The sequence shown here is derived from an EMBL/GenBank/DDBJ whole genome shotgun (WGS) entry which is preliminary data.</text>
</comment>
<dbReference type="InterPro" id="IPR046357">
    <property type="entry name" value="PPIase_dom_sf"/>
</dbReference>
<feature type="compositionally biased region" description="Polar residues" evidence="6">
    <location>
        <begin position="98"/>
        <end position="121"/>
    </location>
</feature>
<dbReference type="AlphaFoldDB" id="A0A4R3NQ04"/>
<feature type="coiled-coil region" evidence="5">
    <location>
        <begin position="256"/>
        <end position="636"/>
    </location>
</feature>